<feature type="compositionally biased region" description="Polar residues" evidence="1">
    <location>
        <begin position="1"/>
        <end position="14"/>
    </location>
</feature>
<feature type="compositionally biased region" description="Polar residues" evidence="1">
    <location>
        <begin position="556"/>
        <end position="567"/>
    </location>
</feature>
<dbReference type="Pfam" id="PF14111">
    <property type="entry name" value="DUF4283"/>
    <property type="match status" value="1"/>
</dbReference>
<dbReference type="Pfam" id="PF14392">
    <property type="entry name" value="zf-CCHC_4"/>
    <property type="match status" value="1"/>
</dbReference>
<dbReference type="EMBL" id="AWWV01010616">
    <property type="protein sequence ID" value="OMO78091.1"/>
    <property type="molecule type" value="Genomic_DNA"/>
</dbReference>
<dbReference type="OMA" id="DNINMEV"/>
<feature type="compositionally biased region" description="Basic and acidic residues" evidence="1">
    <location>
        <begin position="532"/>
        <end position="546"/>
    </location>
</feature>
<feature type="compositionally biased region" description="Basic and acidic residues" evidence="1">
    <location>
        <begin position="16"/>
        <end position="25"/>
    </location>
</feature>
<feature type="region of interest" description="Disordered" evidence="1">
    <location>
        <begin position="510"/>
        <end position="567"/>
    </location>
</feature>
<sequence length="567" mass="63137">MAALLTSNELSLSQEETDHLQRSTKKVKDGALEDFEGVLETPADQLRPVSFRDKLVAGKGLEGDSANGAIDKVFFPEDDWSEDEVMDEVNFDPSIPRLKVTRERKMAIRKPWSLALIVKLLGKSLHFSSIQERLVRLWRTADEIEVVDLGQGFHVVKFNSRDDYMKVLTGGPWKILDHYLLVQRWKPNFKPSSASFGTTAVWIRLPELPIEYFAEEELLQLGRFVGKPLRIDANTRFAMRGKFARICVEIDLDKPLVSKVEVGDNIQIIEYEALHTVCFGCGIVGHRMDFCPLKQSPPANAQGGGGVQRQKRDGPVEEFGPWMLVQRRSRKIQNLKGKKSSDHEKERKYLNRFNVLAMETEDSEDSLMDRAGVVAAWSDGVREVFSQKKKESLKKSTVGSPKFQEGDINDLGQTEKDELLVGHSDNINMEVTNQQEAGSALDGRLLDGSMRVNSTHVEPTLGPEITLVKLRDPPIKPVGLLPKKTATFKAQQSRSKEVSAIPKVSMGIKRASASDGVGGTKQSSKSRIPKKTSLDKEVDLDHHLAPPEDLLLCGTSGDTTAKNSLGD</sequence>
<evidence type="ECO:0000259" key="3">
    <source>
        <dbReference type="Pfam" id="PF14392"/>
    </source>
</evidence>
<dbReference type="PANTHER" id="PTHR31286">
    <property type="entry name" value="GLYCINE-RICH CELL WALL STRUCTURAL PROTEIN 1.8-LIKE"/>
    <property type="match status" value="1"/>
</dbReference>
<reference evidence="4 5" key="1">
    <citation type="submission" date="2013-09" db="EMBL/GenBank/DDBJ databases">
        <title>Corchorus capsularis genome sequencing.</title>
        <authorList>
            <person name="Alam M."/>
            <person name="Haque M.S."/>
            <person name="Islam M.S."/>
            <person name="Emdad E.M."/>
            <person name="Islam M.M."/>
            <person name="Ahmed B."/>
            <person name="Halim A."/>
            <person name="Hossen Q.M.M."/>
            <person name="Hossain M.Z."/>
            <person name="Ahmed R."/>
            <person name="Khan M.M."/>
            <person name="Islam R."/>
            <person name="Rashid M.M."/>
            <person name="Khan S.A."/>
            <person name="Rahman M.S."/>
            <person name="Alam M."/>
        </authorList>
    </citation>
    <scope>NUCLEOTIDE SEQUENCE [LARGE SCALE GENOMIC DNA]</scope>
    <source>
        <strain evidence="5">cv. CVL-1</strain>
        <tissue evidence="4">Whole seedling</tissue>
    </source>
</reference>
<feature type="region of interest" description="Disordered" evidence="1">
    <location>
        <begin position="1"/>
        <end position="25"/>
    </location>
</feature>
<dbReference type="Proteomes" id="UP000188268">
    <property type="component" value="Unassembled WGS sequence"/>
</dbReference>
<dbReference type="OrthoDB" id="994333at2759"/>
<evidence type="ECO:0000313" key="4">
    <source>
        <dbReference type="EMBL" id="OMO78091.1"/>
    </source>
</evidence>
<keyword evidence="5" id="KW-1185">Reference proteome</keyword>
<accession>A0A1R3I6E3</accession>
<evidence type="ECO:0000259" key="2">
    <source>
        <dbReference type="Pfam" id="PF14111"/>
    </source>
</evidence>
<gene>
    <name evidence="4" type="ORF">CCACVL1_14659</name>
</gene>
<dbReference type="AlphaFoldDB" id="A0A1R3I6E3"/>
<dbReference type="PANTHER" id="PTHR31286:SF99">
    <property type="entry name" value="DUF4283 DOMAIN-CONTAINING PROTEIN"/>
    <property type="match status" value="1"/>
</dbReference>
<evidence type="ECO:0008006" key="6">
    <source>
        <dbReference type="Google" id="ProtNLM"/>
    </source>
</evidence>
<feature type="domain" description="Zinc knuckle CX2CX4HX4C" evidence="3">
    <location>
        <begin position="270"/>
        <end position="292"/>
    </location>
</feature>
<feature type="domain" description="DUF4283" evidence="2">
    <location>
        <begin position="112"/>
        <end position="192"/>
    </location>
</feature>
<evidence type="ECO:0000256" key="1">
    <source>
        <dbReference type="SAM" id="MobiDB-lite"/>
    </source>
</evidence>
<dbReference type="STRING" id="210143.A0A1R3I6E3"/>
<proteinExistence type="predicted"/>
<organism evidence="4 5">
    <name type="scientific">Corchorus capsularis</name>
    <name type="common">Jute</name>
    <dbReference type="NCBI Taxonomy" id="210143"/>
    <lineage>
        <taxon>Eukaryota</taxon>
        <taxon>Viridiplantae</taxon>
        <taxon>Streptophyta</taxon>
        <taxon>Embryophyta</taxon>
        <taxon>Tracheophyta</taxon>
        <taxon>Spermatophyta</taxon>
        <taxon>Magnoliopsida</taxon>
        <taxon>eudicotyledons</taxon>
        <taxon>Gunneridae</taxon>
        <taxon>Pentapetalae</taxon>
        <taxon>rosids</taxon>
        <taxon>malvids</taxon>
        <taxon>Malvales</taxon>
        <taxon>Malvaceae</taxon>
        <taxon>Grewioideae</taxon>
        <taxon>Apeibeae</taxon>
        <taxon>Corchorus</taxon>
    </lineage>
</organism>
<name>A0A1R3I6E3_COCAP</name>
<dbReference type="Gramene" id="OMO78091">
    <property type="protein sequence ID" value="OMO78091"/>
    <property type="gene ID" value="CCACVL1_14659"/>
</dbReference>
<evidence type="ECO:0000313" key="5">
    <source>
        <dbReference type="Proteomes" id="UP000188268"/>
    </source>
</evidence>
<comment type="caution">
    <text evidence="4">The sequence shown here is derived from an EMBL/GenBank/DDBJ whole genome shotgun (WGS) entry which is preliminary data.</text>
</comment>
<dbReference type="InterPro" id="IPR040256">
    <property type="entry name" value="At4g02000-like"/>
</dbReference>
<dbReference type="InterPro" id="IPR025836">
    <property type="entry name" value="Zn_knuckle_CX2CX4HX4C"/>
</dbReference>
<dbReference type="InterPro" id="IPR025558">
    <property type="entry name" value="DUF4283"/>
</dbReference>
<protein>
    <recommendedName>
        <fullName evidence="6">CCHC-type domain-containing protein</fullName>
    </recommendedName>
</protein>